<proteinExistence type="predicted"/>
<sequence length="55" mass="6344">MSQLLKNAQDTLNDMKQVADASLKEMNSFVENFYKQQEAMEDEDYARALKGKAKQ</sequence>
<reference evidence="1" key="1">
    <citation type="journal article" date="2019" name="bioRxiv">
        <title>The Genome of the Zebra Mussel, Dreissena polymorpha: A Resource for Invasive Species Research.</title>
        <authorList>
            <person name="McCartney M.A."/>
            <person name="Auch B."/>
            <person name="Kono T."/>
            <person name="Mallez S."/>
            <person name="Zhang Y."/>
            <person name="Obille A."/>
            <person name="Becker A."/>
            <person name="Abrahante J.E."/>
            <person name="Garbe J."/>
            <person name="Badalamenti J.P."/>
            <person name="Herman A."/>
            <person name="Mangelson H."/>
            <person name="Liachko I."/>
            <person name="Sullivan S."/>
            <person name="Sone E.D."/>
            <person name="Koren S."/>
            <person name="Silverstein K.A.T."/>
            <person name="Beckman K.B."/>
            <person name="Gohl D.M."/>
        </authorList>
    </citation>
    <scope>NUCLEOTIDE SEQUENCE</scope>
    <source>
        <strain evidence="1">Duluth1</strain>
        <tissue evidence="1">Whole animal</tissue>
    </source>
</reference>
<comment type="caution">
    <text evidence="1">The sequence shown here is derived from an EMBL/GenBank/DDBJ whole genome shotgun (WGS) entry which is preliminary data.</text>
</comment>
<keyword evidence="2" id="KW-1185">Reference proteome</keyword>
<gene>
    <name evidence="1" type="ORF">DPMN_101108</name>
</gene>
<name>A0A9D4LIH8_DREPO</name>
<dbReference type="Proteomes" id="UP000828390">
    <property type="component" value="Unassembled WGS sequence"/>
</dbReference>
<dbReference type="EMBL" id="JAIWYP010000003">
    <property type="protein sequence ID" value="KAH3858484.1"/>
    <property type="molecule type" value="Genomic_DNA"/>
</dbReference>
<accession>A0A9D4LIH8</accession>
<evidence type="ECO:0000313" key="1">
    <source>
        <dbReference type="EMBL" id="KAH3858484.1"/>
    </source>
</evidence>
<evidence type="ECO:0000313" key="2">
    <source>
        <dbReference type="Proteomes" id="UP000828390"/>
    </source>
</evidence>
<reference evidence="1" key="2">
    <citation type="submission" date="2020-11" db="EMBL/GenBank/DDBJ databases">
        <authorList>
            <person name="McCartney M.A."/>
            <person name="Auch B."/>
            <person name="Kono T."/>
            <person name="Mallez S."/>
            <person name="Becker A."/>
            <person name="Gohl D.M."/>
            <person name="Silverstein K.A.T."/>
            <person name="Koren S."/>
            <person name="Bechman K.B."/>
            <person name="Herman A."/>
            <person name="Abrahante J.E."/>
            <person name="Garbe J."/>
        </authorList>
    </citation>
    <scope>NUCLEOTIDE SEQUENCE</scope>
    <source>
        <strain evidence="1">Duluth1</strain>
        <tissue evidence="1">Whole animal</tissue>
    </source>
</reference>
<dbReference type="AlphaFoldDB" id="A0A9D4LIH8"/>
<protein>
    <submittedName>
        <fullName evidence="1">Uncharacterized protein</fullName>
    </submittedName>
</protein>
<organism evidence="1 2">
    <name type="scientific">Dreissena polymorpha</name>
    <name type="common">Zebra mussel</name>
    <name type="synonym">Mytilus polymorpha</name>
    <dbReference type="NCBI Taxonomy" id="45954"/>
    <lineage>
        <taxon>Eukaryota</taxon>
        <taxon>Metazoa</taxon>
        <taxon>Spiralia</taxon>
        <taxon>Lophotrochozoa</taxon>
        <taxon>Mollusca</taxon>
        <taxon>Bivalvia</taxon>
        <taxon>Autobranchia</taxon>
        <taxon>Heteroconchia</taxon>
        <taxon>Euheterodonta</taxon>
        <taxon>Imparidentia</taxon>
        <taxon>Neoheterodontei</taxon>
        <taxon>Myida</taxon>
        <taxon>Dreissenoidea</taxon>
        <taxon>Dreissenidae</taxon>
        <taxon>Dreissena</taxon>
    </lineage>
</organism>